<dbReference type="Proteomes" id="UP000636110">
    <property type="component" value="Unassembled WGS sequence"/>
</dbReference>
<evidence type="ECO:0008006" key="3">
    <source>
        <dbReference type="Google" id="ProtNLM"/>
    </source>
</evidence>
<comment type="caution">
    <text evidence="1">The sequence shown here is derived from an EMBL/GenBank/DDBJ whole genome shotgun (WGS) entry which is preliminary data.</text>
</comment>
<evidence type="ECO:0000313" key="2">
    <source>
        <dbReference type="Proteomes" id="UP000636110"/>
    </source>
</evidence>
<organism evidence="1 2">
    <name type="scientific">Pedobacter gandavensis</name>
    <dbReference type="NCBI Taxonomy" id="2679963"/>
    <lineage>
        <taxon>Bacteria</taxon>
        <taxon>Pseudomonadati</taxon>
        <taxon>Bacteroidota</taxon>
        <taxon>Sphingobacteriia</taxon>
        <taxon>Sphingobacteriales</taxon>
        <taxon>Sphingobacteriaceae</taxon>
        <taxon>Pedobacter</taxon>
    </lineage>
</organism>
<evidence type="ECO:0000313" key="1">
    <source>
        <dbReference type="EMBL" id="MBB2151636.1"/>
    </source>
</evidence>
<keyword evidence="2" id="KW-1185">Reference proteome</keyword>
<name>A0ABR6F333_9SPHI</name>
<gene>
    <name evidence="1" type="ORF">GM920_22235</name>
</gene>
<dbReference type="EMBL" id="WNXC01000010">
    <property type="protein sequence ID" value="MBB2151636.1"/>
    <property type="molecule type" value="Genomic_DNA"/>
</dbReference>
<accession>A0ABR6F333</accession>
<proteinExistence type="predicted"/>
<dbReference type="RefSeq" id="WP_182961599.1">
    <property type="nucleotide sequence ID" value="NZ_WNXC01000010.1"/>
</dbReference>
<sequence>MYEHPSFATIVSRLSVRISVQNGKEGTGTIYRLKSDEDRLCIITAKHCIVDANNSLRKLQDITIHQNGTGKYYHLNDGDQVVVHPEVDFAIILVSQKELSEIFGDFPDIMLAEDHAGERELFFYGYPMGSEHNTAVRVNGTLLPPISGGVINIESDLKSELNLTENTVVGLSGSGIILKCGSNIYLLGIILKFEEWGRFSGTSIKYLNALLVANNLLPEPLSILEGNPELIKAFQILKGNSESLLGNISDSISGIHIDRSRYIQKASSLLTQTNVLLISGIAGAGKSTFSKALLRYLETERNAKVISFYGTQVCKASSAELLSLLGITSTMGDLLKSRDLSGLKIIYIDSAEKGFEHSQIEVIKELLKLTLTYSELKIILSVRSYALTMSTFGMFSSVSVPWSKLDIDLLTDQEMLPVTEAFPKLQSWMKNPKIESFVRTPFYLNFLVTVINDVANEELDELKLKNLLWENVIRKDNVGRENLFQYVALTRAKLMSPYVKLQENTDALILLNLLSDHLLKENVDVFGLRTYAPAHDILEDWALVRHMRATFETATSLEMFLLEIGSSYSMRRGFRFWLQEIYRVDVKSAQTITLETLTMAAIGTSWKDEVIIAMLNSKVCSIFLNANQDILMANNASLLIRCIHLLRTSCKAMQGYRVAENFLDEREYMTSDILTSTGPGWNAMVNFITTNYAELTSQHFLIIQLLLDWGKQEVEIDQLPSANAFKLITQLLKNYSKGFVNRRNDSGGNITTNLLKLLFKLVGQNKSDFEAFVRESFQYVRDLESRVASSDEELPLDFHQKVLELCLDYYSSEQVCRFLPELVWEIAQYSWTDTAENEAKAKYRNVDRGFPRLSQLINFEREPEMEELFGLSSEGKRDFYPESALQTPLPYLLKYHAELSVDQFSSFINRSINTYRGLSKDELVEVELILNDGSRKKVYGNSEIWRMYRGSHRCPKLLNCLHMALENHLLELGTQKTDASRQELERIVTQLFSQNISVSVSATIASVAVAYPFAVGMVMLPAFSFKEAFRWDLQRRISERDIFTPPDMSGKHPRAQRERINSKNLAHRNQTLDFLILKMSFYEGFSERIAEFIEMFNNTLVTKGSKDWDNWPYVLIRIDRAKYQVTETTEVGVIIAPQLPEPMKAELEEARKSFEGDSGITVWNWCHLILDKNQFEDNTYENWLRFSALSKELLETDSMDNRMYNSPTAVAEIGLTYYRSRLSQQEFDWCIDIVFDAAEFFIEQENERFNTGFGRYSTWNKEVVFKFLPSLLGASYAMETAQRAQIILNKAIHLFGIDDGLKKPLFEKIAGGCWNNDMEFAIKCFNELVLNAIEPNWRNKEAPPEMDWLNDLKFNHSRNCLFNLDKAFLFLSETSELDANGYLFLSKYQQFLIENTWNDLEKQDRRQRSEYFEGSLHFQFKYGKIVLEHEGIEIDKLFVSLMDSLLSITTENSSRISNESIELVAQSFKNIFDHEDKNLKTSRFIKLWEIVLYKTLKTEKTTFIKYLLLDWYWRDSADSWPVIKQNVAFFLEIVRHLGINDLPRTIGLIGGIGFEDLFPDSLQLFKSLIESIDKDNWTTLYSTEKYIQRVYFRKGNLVKADKEASRNFVFILDKMINAGSSVAFLVKETFVSA</sequence>
<dbReference type="SUPFAM" id="SSF50494">
    <property type="entry name" value="Trypsin-like serine proteases"/>
    <property type="match status" value="1"/>
</dbReference>
<dbReference type="InterPro" id="IPR027417">
    <property type="entry name" value="P-loop_NTPase"/>
</dbReference>
<protein>
    <recommendedName>
        <fullName evidence="3">ATP-binding protein</fullName>
    </recommendedName>
</protein>
<dbReference type="SUPFAM" id="SSF52540">
    <property type="entry name" value="P-loop containing nucleoside triphosphate hydrolases"/>
    <property type="match status" value="1"/>
</dbReference>
<reference evidence="1 2" key="1">
    <citation type="submission" date="2019-11" db="EMBL/GenBank/DDBJ databases">
        <title>Description of Pedobacter sp. LMG 31462T.</title>
        <authorList>
            <person name="Carlier A."/>
            <person name="Qi S."/>
            <person name="Vandamme P."/>
        </authorList>
    </citation>
    <scope>NUCLEOTIDE SEQUENCE [LARGE SCALE GENOMIC DNA]</scope>
    <source>
        <strain evidence="1 2">LMG 31462</strain>
    </source>
</reference>
<dbReference type="InterPro" id="IPR009003">
    <property type="entry name" value="Peptidase_S1_PA"/>
</dbReference>